<feature type="non-terminal residue" evidence="2">
    <location>
        <position position="77"/>
    </location>
</feature>
<proteinExistence type="predicted"/>
<dbReference type="AlphaFoldDB" id="A0A6J4K764"/>
<gene>
    <name evidence="2" type="ORF">AVDCRST_MAG68-99</name>
</gene>
<evidence type="ECO:0000256" key="1">
    <source>
        <dbReference type="SAM" id="MobiDB-lite"/>
    </source>
</evidence>
<sequence>DPARADRGLPPGAGGDAAPAGPRAERRGGRDLRDGGRAAGLHRAPRRRPPPAARADPGAAGGGDRAVDRVAGGAVPV</sequence>
<reference evidence="2" key="1">
    <citation type="submission" date="2020-02" db="EMBL/GenBank/DDBJ databases">
        <authorList>
            <person name="Meier V. D."/>
        </authorList>
    </citation>
    <scope>NUCLEOTIDE SEQUENCE</scope>
    <source>
        <strain evidence="2">AVDCRST_MAG68</strain>
    </source>
</reference>
<feature type="compositionally biased region" description="Basic and acidic residues" evidence="1">
    <location>
        <begin position="23"/>
        <end position="36"/>
    </location>
</feature>
<protein>
    <submittedName>
        <fullName evidence="2">Uncharacterized protein</fullName>
    </submittedName>
</protein>
<feature type="non-terminal residue" evidence="2">
    <location>
        <position position="1"/>
    </location>
</feature>
<name>A0A6J4K764_9BACT</name>
<accession>A0A6J4K764</accession>
<dbReference type="EMBL" id="CADCTW010000009">
    <property type="protein sequence ID" value="CAA9297254.1"/>
    <property type="molecule type" value="Genomic_DNA"/>
</dbReference>
<organism evidence="2">
    <name type="scientific">uncultured Gemmatimonadota bacterium</name>
    <dbReference type="NCBI Taxonomy" id="203437"/>
    <lineage>
        <taxon>Bacteria</taxon>
        <taxon>Pseudomonadati</taxon>
        <taxon>Gemmatimonadota</taxon>
        <taxon>environmental samples</taxon>
    </lineage>
</organism>
<feature type="region of interest" description="Disordered" evidence="1">
    <location>
        <begin position="1"/>
        <end position="77"/>
    </location>
</feature>
<evidence type="ECO:0000313" key="2">
    <source>
        <dbReference type="EMBL" id="CAA9297254.1"/>
    </source>
</evidence>